<evidence type="ECO:0000313" key="4">
    <source>
        <dbReference type="Proteomes" id="UP000001064"/>
    </source>
</evidence>
<dbReference type="OrthoDB" id="10018333at2759"/>
<dbReference type="GeneID" id="10508589"/>
<reference evidence="4" key="1">
    <citation type="journal article" date="2011" name="Genome Biol.">
        <title>Comparative genomics of the social amoebae Dictyostelium discoideum and Dictyostelium purpureum.</title>
        <authorList>
            <consortium name="US DOE Joint Genome Institute (JGI-PGF)"/>
            <person name="Sucgang R."/>
            <person name="Kuo A."/>
            <person name="Tian X."/>
            <person name="Salerno W."/>
            <person name="Parikh A."/>
            <person name="Feasley C.L."/>
            <person name="Dalin E."/>
            <person name="Tu H."/>
            <person name="Huang E."/>
            <person name="Barry K."/>
            <person name="Lindquist E."/>
            <person name="Shapiro H."/>
            <person name="Bruce D."/>
            <person name="Schmutz J."/>
            <person name="Salamov A."/>
            <person name="Fey P."/>
            <person name="Gaudet P."/>
            <person name="Anjard C."/>
            <person name="Babu M.M."/>
            <person name="Basu S."/>
            <person name="Bushmanova Y."/>
            <person name="van der Wel H."/>
            <person name="Katoh-Kurasawa M."/>
            <person name="Dinh C."/>
            <person name="Coutinho P.M."/>
            <person name="Saito T."/>
            <person name="Elias M."/>
            <person name="Schaap P."/>
            <person name="Kay R.R."/>
            <person name="Henrissat B."/>
            <person name="Eichinger L."/>
            <person name="Rivero F."/>
            <person name="Putnam N.H."/>
            <person name="West C.M."/>
            <person name="Loomis W.F."/>
            <person name="Chisholm R.L."/>
            <person name="Shaulsky G."/>
            <person name="Strassmann J.E."/>
            <person name="Queller D.C."/>
            <person name="Kuspa A."/>
            <person name="Grigoriev I.V."/>
        </authorList>
    </citation>
    <scope>NUCLEOTIDE SEQUENCE [LARGE SCALE GENOMIC DNA]</scope>
    <source>
        <strain evidence="4">QSDP1</strain>
    </source>
</reference>
<accession>F0ZYY3</accession>
<keyword evidence="1" id="KW-0472">Membrane</keyword>
<feature type="transmembrane region" description="Helical" evidence="1">
    <location>
        <begin position="12"/>
        <end position="32"/>
    </location>
</feature>
<gene>
    <name evidence="3" type="ORF">DICPUDRAFT_89897</name>
</gene>
<dbReference type="Pfam" id="PF09813">
    <property type="entry name" value="Coa3_cc"/>
    <property type="match status" value="1"/>
</dbReference>
<name>F0ZYY3_DICPU</name>
<dbReference type="InterPro" id="IPR018628">
    <property type="entry name" value="Coa3_CC"/>
</dbReference>
<protein>
    <recommendedName>
        <fullName evidence="2">Cytochrome c oxidase assembly factor 3 mitochondrial coiled-coil domain-containing protein</fullName>
    </recommendedName>
</protein>
<dbReference type="InParanoid" id="F0ZYY3"/>
<dbReference type="RefSeq" id="XP_003292631.1">
    <property type="nucleotide sequence ID" value="XM_003292583.1"/>
</dbReference>
<dbReference type="VEuPathDB" id="AmoebaDB:DICPUDRAFT_89897"/>
<dbReference type="Proteomes" id="UP000001064">
    <property type="component" value="Unassembled WGS sequence"/>
</dbReference>
<proteinExistence type="predicted"/>
<dbReference type="eggNOG" id="ENOG502RIAX">
    <property type="taxonomic scope" value="Eukaryota"/>
</dbReference>
<dbReference type="FunCoup" id="F0ZYY3">
    <property type="interactions" value="743"/>
</dbReference>
<keyword evidence="1" id="KW-0812">Transmembrane</keyword>
<evidence type="ECO:0000313" key="3">
    <source>
        <dbReference type="EMBL" id="EGC30842.1"/>
    </source>
</evidence>
<evidence type="ECO:0000259" key="2">
    <source>
        <dbReference type="Pfam" id="PF09813"/>
    </source>
</evidence>
<organism evidence="3 4">
    <name type="scientific">Dictyostelium purpureum</name>
    <name type="common">Slime mold</name>
    <dbReference type="NCBI Taxonomy" id="5786"/>
    <lineage>
        <taxon>Eukaryota</taxon>
        <taxon>Amoebozoa</taxon>
        <taxon>Evosea</taxon>
        <taxon>Eumycetozoa</taxon>
        <taxon>Dictyostelia</taxon>
        <taxon>Dictyosteliales</taxon>
        <taxon>Dictyosteliaceae</taxon>
        <taxon>Dictyostelium</taxon>
    </lineage>
</organism>
<evidence type="ECO:0000256" key="1">
    <source>
        <dbReference type="SAM" id="Phobius"/>
    </source>
</evidence>
<keyword evidence="4" id="KW-1185">Reference proteome</keyword>
<dbReference type="OMA" id="EVDITKM"/>
<feature type="domain" description="Cytochrome c oxidase assembly factor 3 mitochondrial coiled-coil" evidence="2">
    <location>
        <begin position="11"/>
        <end position="44"/>
    </location>
</feature>
<sequence>MPGVTPYHRQKLRGNILIFGSIAIFSVGVYAYSMYKMGNEDFKEYNDFGVKKDEVDITKMKRKPREN</sequence>
<dbReference type="EMBL" id="GL871296">
    <property type="protein sequence ID" value="EGC30842.1"/>
    <property type="molecule type" value="Genomic_DNA"/>
</dbReference>
<dbReference type="AlphaFoldDB" id="F0ZYY3"/>
<dbReference type="KEGG" id="dpp:DICPUDRAFT_89897"/>
<keyword evidence="1" id="KW-1133">Transmembrane helix</keyword>